<keyword evidence="2" id="KW-1185">Reference proteome</keyword>
<comment type="caution">
    <text evidence="1">The sequence shown here is derived from an EMBL/GenBank/DDBJ whole genome shotgun (WGS) entry which is preliminary data.</text>
</comment>
<dbReference type="Proteomes" id="UP001217089">
    <property type="component" value="Unassembled WGS sequence"/>
</dbReference>
<organism evidence="1 2">
    <name type="scientific">Tegillarca granosa</name>
    <name type="common">Malaysian cockle</name>
    <name type="synonym">Anadara granosa</name>
    <dbReference type="NCBI Taxonomy" id="220873"/>
    <lineage>
        <taxon>Eukaryota</taxon>
        <taxon>Metazoa</taxon>
        <taxon>Spiralia</taxon>
        <taxon>Lophotrochozoa</taxon>
        <taxon>Mollusca</taxon>
        <taxon>Bivalvia</taxon>
        <taxon>Autobranchia</taxon>
        <taxon>Pteriomorphia</taxon>
        <taxon>Arcoida</taxon>
        <taxon>Arcoidea</taxon>
        <taxon>Arcidae</taxon>
        <taxon>Tegillarca</taxon>
    </lineage>
</organism>
<reference evidence="1 2" key="1">
    <citation type="submission" date="2022-12" db="EMBL/GenBank/DDBJ databases">
        <title>Chromosome-level genome of Tegillarca granosa.</title>
        <authorList>
            <person name="Kim J."/>
        </authorList>
    </citation>
    <scope>NUCLEOTIDE SEQUENCE [LARGE SCALE GENOMIC DNA]</scope>
    <source>
        <strain evidence="1">Teg-2019</strain>
        <tissue evidence="1">Adductor muscle</tissue>
    </source>
</reference>
<protein>
    <submittedName>
        <fullName evidence="1">Uncharacterized protein</fullName>
    </submittedName>
</protein>
<sequence length="171" mass="20097">MFFFQCCILARRYETEAKQYCPEPLLGIFNYTESVMDRCNNDTELNLIHVGEVYCLLHLQDNDTYYLSVLNPGVVDNTAFFRFTCFVSHLPTVNITLLHVLLKYLIILSHVNIHIKRENTIPLLEKLITKHIKYIPCVTCHSLNLLCFKNTKIINEFTNKYFTKLTINDRI</sequence>
<accession>A0ABQ9E3E5</accession>
<proteinExistence type="predicted"/>
<dbReference type="EMBL" id="JARBDR010000923">
    <property type="protein sequence ID" value="KAJ8298107.1"/>
    <property type="molecule type" value="Genomic_DNA"/>
</dbReference>
<evidence type="ECO:0000313" key="1">
    <source>
        <dbReference type="EMBL" id="KAJ8298107.1"/>
    </source>
</evidence>
<evidence type="ECO:0000313" key="2">
    <source>
        <dbReference type="Proteomes" id="UP001217089"/>
    </source>
</evidence>
<gene>
    <name evidence="1" type="ORF">KUTeg_024638</name>
</gene>
<name>A0ABQ9E3E5_TEGGR</name>